<dbReference type="Pfam" id="PF07179">
    <property type="entry name" value="SseB"/>
    <property type="match status" value="1"/>
</dbReference>
<dbReference type="EMBL" id="CP108195">
    <property type="protein sequence ID" value="WTS10087.1"/>
    <property type="molecule type" value="Genomic_DNA"/>
</dbReference>
<feature type="region of interest" description="Disordered" evidence="1">
    <location>
        <begin position="47"/>
        <end position="66"/>
    </location>
</feature>
<gene>
    <name evidence="3" type="ORF">OHU69_02650</name>
</gene>
<dbReference type="InterPro" id="IPR009839">
    <property type="entry name" value="SseB_N"/>
</dbReference>
<accession>A0AAU1U010</accession>
<dbReference type="AlphaFoldDB" id="A0AAU1U010"/>
<reference evidence="3" key="1">
    <citation type="submission" date="2022-10" db="EMBL/GenBank/DDBJ databases">
        <title>The complete genomes of actinobacterial strains from the NBC collection.</title>
        <authorList>
            <person name="Joergensen T.S."/>
            <person name="Alvarez Arevalo M."/>
            <person name="Sterndorff E.B."/>
            <person name="Faurdal D."/>
            <person name="Vuksanovic O."/>
            <person name="Mourched A.-S."/>
            <person name="Charusanti P."/>
            <person name="Shaw S."/>
            <person name="Blin K."/>
            <person name="Weber T."/>
        </authorList>
    </citation>
    <scope>NUCLEOTIDE SEQUENCE</scope>
    <source>
        <strain evidence="3">NBC_00119</strain>
    </source>
</reference>
<organism evidence="3">
    <name type="scientific">Streptomyces sp. NBC_00119</name>
    <dbReference type="NCBI Taxonomy" id="2975659"/>
    <lineage>
        <taxon>Bacteria</taxon>
        <taxon>Bacillati</taxon>
        <taxon>Actinomycetota</taxon>
        <taxon>Actinomycetes</taxon>
        <taxon>Kitasatosporales</taxon>
        <taxon>Streptomycetaceae</taxon>
        <taxon>Streptomyces</taxon>
    </lineage>
</organism>
<sequence>MMCDNSIPEELFAAAAQDALRDLHRAPDDLAALDTLAACDILVPEPTELDSHDHSEDGGLTLPVIDDPPRLRAVPVFTSAERMGQALPDILESHQIQLGLLAANWPSDEDLALLIDPGHHDGVILTSKGVRALLAPPRP</sequence>
<evidence type="ECO:0000259" key="2">
    <source>
        <dbReference type="Pfam" id="PF07179"/>
    </source>
</evidence>
<proteinExistence type="predicted"/>
<protein>
    <submittedName>
        <fullName evidence="3">SseB family protein</fullName>
    </submittedName>
</protein>
<evidence type="ECO:0000313" key="3">
    <source>
        <dbReference type="EMBL" id="WTS10087.1"/>
    </source>
</evidence>
<feature type="domain" description="SseB protein N-terminal" evidence="2">
    <location>
        <begin position="19"/>
        <end position="132"/>
    </location>
</feature>
<evidence type="ECO:0000256" key="1">
    <source>
        <dbReference type="SAM" id="MobiDB-lite"/>
    </source>
</evidence>
<name>A0AAU1U010_9ACTN</name>